<dbReference type="EMBL" id="JBHSRF010000074">
    <property type="protein sequence ID" value="MFC6086000.1"/>
    <property type="molecule type" value="Genomic_DNA"/>
</dbReference>
<sequence>MLVVLEPGRTPATARLPTVPVMIELAPGRSTRVDIETSESAAAETVDLLYRVGGRELVDQVEDETARTALGPACARQIAVNRRLALDALIQIDEVALAVLKDQLDMARGTLRLSRYGLAEVAGKLAKPPVANSDEARDRYRGLRAAVAGLDAMRRGLRMWNFTVPDNAPHARAQYESQLGPYVAAFRAATEQWPALAVCGGELLTALGKRRGSSVRAWAQADDGTPLDDLIKDALAETWTDLLDKQPGFLRDQRTGSAKAIRTAELLVGIGGRPEKVFGTTHPLWRHPFLVHTALQRLDLRPGDIGHAAAVSALRYAEEDAAAGRAAKARDDAVLGWASIGFGVLSLIPVIGQFALAAALVVTAVRAFSETVEYVDEQARRQAVGPLADRFGFAEPDAAGLVVTLLDLASSVALPVLGKAIGQVLRPAGRLVAAARVQSALQLGEHAADLAGVVVDMNSALLEKELLRLGLDKVERGGSP</sequence>
<name>A0ABW1NT26_9ACTN</name>
<organism evidence="1 2">
    <name type="scientific">Sphaerisporangium aureirubrum</name>
    <dbReference type="NCBI Taxonomy" id="1544736"/>
    <lineage>
        <taxon>Bacteria</taxon>
        <taxon>Bacillati</taxon>
        <taxon>Actinomycetota</taxon>
        <taxon>Actinomycetes</taxon>
        <taxon>Streptosporangiales</taxon>
        <taxon>Streptosporangiaceae</taxon>
        <taxon>Sphaerisporangium</taxon>
    </lineage>
</organism>
<evidence type="ECO:0000313" key="1">
    <source>
        <dbReference type="EMBL" id="MFC6086000.1"/>
    </source>
</evidence>
<proteinExistence type="predicted"/>
<comment type="caution">
    <text evidence="1">The sequence shown here is derived from an EMBL/GenBank/DDBJ whole genome shotgun (WGS) entry which is preliminary data.</text>
</comment>
<dbReference type="RefSeq" id="WP_380760742.1">
    <property type="nucleotide sequence ID" value="NZ_JBHSRF010000074.1"/>
</dbReference>
<dbReference type="Proteomes" id="UP001596137">
    <property type="component" value="Unassembled WGS sequence"/>
</dbReference>
<evidence type="ECO:0000313" key="2">
    <source>
        <dbReference type="Proteomes" id="UP001596137"/>
    </source>
</evidence>
<gene>
    <name evidence="1" type="ORF">ACFP1K_32875</name>
</gene>
<keyword evidence="2" id="KW-1185">Reference proteome</keyword>
<accession>A0ABW1NT26</accession>
<reference evidence="2" key="1">
    <citation type="journal article" date="2019" name="Int. J. Syst. Evol. Microbiol.">
        <title>The Global Catalogue of Microorganisms (GCM) 10K type strain sequencing project: providing services to taxonomists for standard genome sequencing and annotation.</title>
        <authorList>
            <consortium name="The Broad Institute Genomics Platform"/>
            <consortium name="The Broad Institute Genome Sequencing Center for Infectious Disease"/>
            <person name="Wu L."/>
            <person name="Ma J."/>
        </authorList>
    </citation>
    <scope>NUCLEOTIDE SEQUENCE [LARGE SCALE GENOMIC DNA]</scope>
    <source>
        <strain evidence="2">JCM 30346</strain>
    </source>
</reference>
<protein>
    <submittedName>
        <fullName evidence="1">Uncharacterized protein</fullName>
    </submittedName>
</protein>